<dbReference type="STRING" id="195522.BD01_1721"/>
<dbReference type="InterPro" id="IPR052934">
    <property type="entry name" value="Methyl-DNA_Rec/Restrict_Enz"/>
</dbReference>
<evidence type="ECO:0000256" key="1">
    <source>
        <dbReference type="SAM" id="MobiDB-lite"/>
    </source>
</evidence>
<evidence type="ECO:0000313" key="4">
    <source>
        <dbReference type="Proteomes" id="UP000019434"/>
    </source>
</evidence>
<proteinExistence type="predicted"/>
<reference evidence="3 4" key="1">
    <citation type="submission" date="2014-02" db="EMBL/GenBank/DDBJ databases">
        <title>Genome Sequence of an Hyperthermophilic Archaeon, Thermococcus nautili 30-1, producing viral vesicles.</title>
        <authorList>
            <person name="Oberto J."/>
            <person name="Gaudin M."/>
            <person name="Cossu M."/>
            <person name="Gorlas A."/>
            <person name="Slesarev A."/>
            <person name="Marguet E."/>
            <person name="Forterre P."/>
        </authorList>
    </citation>
    <scope>NUCLEOTIDE SEQUENCE [LARGE SCALE GENOMIC DNA]</scope>
    <source>
        <strain evidence="3 4">30-1</strain>
    </source>
</reference>
<dbReference type="Gene3D" id="3.40.50.300">
    <property type="entry name" value="P-loop containing nucleotide triphosphate hydrolases"/>
    <property type="match status" value="1"/>
</dbReference>
<gene>
    <name evidence="3" type="ORF">BD01_1721</name>
</gene>
<dbReference type="EMBL" id="CP007264">
    <property type="protein sequence ID" value="AHL23324.1"/>
    <property type="molecule type" value="Genomic_DNA"/>
</dbReference>
<dbReference type="SMART" id="SM00382">
    <property type="entry name" value="AAA"/>
    <property type="match status" value="1"/>
</dbReference>
<protein>
    <submittedName>
        <fullName evidence="3">GTPase subunit of restriction endonuclease</fullName>
    </submittedName>
</protein>
<dbReference type="OrthoDB" id="9837at2157"/>
<feature type="region of interest" description="Disordered" evidence="1">
    <location>
        <begin position="527"/>
        <end position="552"/>
    </location>
</feature>
<dbReference type="GO" id="GO:0005524">
    <property type="term" value="F:ATP binding"/>
    <property type="evidence" value="ECO:0007669"/>
    <property type="project" value="InterPro"/>
</dbReference>
<feature type="compositionally biased region" description="Low complexity" evidence="1">
    <location>
        <begin position="535"/>
        <end position="552"/>
    </location>
</feature>
<dbReference type="Proteomes" id="UP000019434">
    <property type="component" value="Chromosome"/>
</dbReference>
<dbReference type="KEGG" id="tnu:BD01_1721"/>
<dbReference type="InterPro" id="IPR027417">
    <property type="entry name" value="P-loop_NTPase"/>
</dbReference>
<dbReference type="REBASE" id="82141">
    <property type="entry name" value="TnaMcrBCP"/>
</dbReference>
<name>W8PMR0_9EURY</name>
<dbReference type="GO" id="GO:0004519">
    <property type="term" value="F:endonuclease activity"/>
    <property type="evidence" value="ECO:0007669"/>
    <property type="project" value="UniProtKB-KW"/>
</dbReference>
<sequence length="552" mass="63607">MGTWIEITGSEKHIGKLLWAPHGSRWKIIENLAPGDIVYHYVSKSGVSGYRQSFVGKSQVAKKYSVVPKEKLKEKLSQIMDTEDLNMYLENFAAKWFEKYDQFYVVTLKNFQEFNPPISKDSVGFSPKQQYLIPAPQEVVNNIESLLDRKVLDSSNESHIGLDGKLRELNLGLGTKGQVILYGPPGTGKTWLARKYVIEKTREEKPGNRWAFITFHQSYSYEEFIEGFRPRTDNKGQIRYVVEDGIFKKIALRAIVEGLLNLEDELIEKIKLQRLHGLLTKEDSLSPHEYEKYVQLKRYLWEVVQKIPKDKLKNLTPGFYLIIDEINRGNISKIFGELITLLEKDKRLGGENQLIVTLPYSGEPFAVPSNLYIIGTMNTADRSIALLDVALRRRFAFIEVEPNPEKLRDKTIEDINLSKLLKAINNRITVVKDRDHRIGHSYFLNVETVDDLKRVWYYEVLPLLMEYFYNDWETIKWVLNEKDKDSGNVFFEKLDITGPNGEEAYQLKVLEGDTFVRALKRIIGKNTSSQEGGATTNEENSSENNQSQTEGD</sequence>
<dbReference type="eggNOG" id="arCOG03779">
    <property type="taxonomic scope" value="Archaea"/>
</dbReference>
<dbReference type="SUPFAM" id="SSF52540">
    <property type="entry name" value="P-loop containing nucleoside triphosphate hydrolases"/>
    <property type="match status" value="1"/>
</dbReference>
<dbReference type="Pfam" id="PF07728">
    <property type="entry name" value="AAA_5"/>
    <property type="match status" value="1"/>
</dbReference>
<dbReference type="HOGENOM" id="CLU_008747_6_1_2"/>
<keyword evidence="3" id="KW-0540">Nuclease</keyword>
<dbReference type="AlphaFoldDB" id="W8PMR0"/>
<dbReference type="InterPro" id="IPR011704">
    <property type="entry name" value="ATPase_dyneun-rel_AAA"/>
</dbReference>
<dbReference type="GeneID" id="25384379"/>
<accession>W8PMR0</accession>
<organism evidence="3 4">
    <name type="scientific">Thermococcus nautili</name>
    <dbReference type="NCBI Taxonomy" id="195522"/>
    <lineage>
        <taxon>Archaea</taxon>
        <taxon>Methanobacteriati</taxon>
        <taxon>Methanobacteriota</taxon>
        <taxon>Thermococci</taxon>
        <taxon>Thermococcales</taxon>
        <taxon>Thermococcaceae</taxon>
        <taxon>Thermococcus</taxon>
    </lineage>
</organism>
<evidence type="ECO:0000313" key="3">
    <source>
        <dbReference type="EMBL" id="AHL23324.1"/>
    </source>
</evidence>
<dbReference type="GO" id="GO:0016887">
    <property type="term" value="F:ATP hydrolysis activity"/>
    <property type="evidence" value="ECO:0007669"/>
    <property type="project" value="InterPro"/>
</dbReference>
<dbReference type="InterPro" id="IPR003593">
    <property type="entry name" value="AAA+_ATPase"/>
</dbReference>
<dbReference type="PANTHER" id="PTHR37291">
    <property type="entry name" value="5-METHYLCYTOSINE-SPECIFIC RESTRICTION ENZYME B"/>
    <property type="match status" value="1"/>
</dbReference>
<dbReference type="PANTHER" id="PTHR37291:SF1">
    <property type="entry name" value="TYPE IV METHYL-DIRECTED RESTRICTION ENZYME ECOKMCRB SUBUNIT"/>
    <property type="match status" value="1"/>
</dbReference>
<keyword evidence="3" id="KW-0255">Endonuclease</keyword>
<feature type="domain" description="AAA+ ATPase" evidence="2">
    <location>
        <begin position="175"/>
        <end position="405"/>
    </location>
</feature>
<keyword evidence="4" id="KW-1185">Reference proteome</keyword>
<dbReference type="RefSeq" id="WP_051482192.1">
    <property type="nucleotide sequence ID" value="NZ_CP007264.1"/>
</dbReference>
<keyword evidence="3" id="KW-0378">Hydrolase</keyword>
<evidence type="ECO:0000259" key="2">
    <source>
        <dbReference type="SMART" id="SM00382"/>
    </source>
</evidence>